<dbReference type="PANTHER" id="PTHR37984:SF5">
    <property type="entry name" value="PROTEIN NYNRIN-LIKE"/>
    <property type="match status" value="1"/>
</dbReference>
<keyword evidence="3" id="KW-1185">Reference proteome</keyword>
<name>A0A1X6NXS2_PORUM</name>
<evidence type="ECO:0000313" key="3">
    <source>
        <dbReference type="Proteomes" id="UP000218209"/>
    </source>
</evidence>
<dbReference type="Gene3D" id="3.30.70.270">
    <property type="match status" value="2"/>
</dbReference>
<feature type="non-terminal residue" evidence="2">
    <location>
        <position position="145"/>
    </location>
</feature>
<gene>
    <name evidence="2" type="ORF">BU14_0347s0003</name>
</gene>
<dbReference type="InterPro" id="IPR000477">
    <property type="entry name" value="RT_dom"/>
</dbReference>
<sequence>MNDVFQEYLDDFIFVHLDDILVYSENLDDHLRHLRLALDKLRLHMLYAKLSECQFAETTVDYLGHVISADGFSMENEKVNAIRTWNTPQSKKDLQSFLGIVNFYRRFIRDMAEIAVPLTRLTGNVDFEWSADTDASFQRLKVLAT</sequence>
<dbReference type="Pfam" id="PF00078">
    <property type="entry name" value="RVT_1"/>
    <property type="match status" value="1"/>
</dbReference>
<protein>
    <recommendedName>
        <fullName evidence="1">Reverse transcriptase domain-containing protein</fullName>
    </recommendedName>
</protein>
<feature type="domain" description="Reverse transcriptase" evidence="1">
    <location>
        <begin position="1"/>
        <end position="67"/>
    </location>
</feature>
<dbReference type="OrthoDB" id="775972at2759"/>
<evidence type="ECO:0000313" key="2">
    <source>
        <dbReference type="EMBL" id="OSX73439.1"/>
    </source>
</evidence>
<dbReference type="InterPro" id="IPR043128">
    <property type="entry name" value="Rev_trsase/Diguanyl_cyclase"/>
</dbReference>
<dbReference type="SUPFAM" id="SSF56672">
    <property type="entry name" value="DNA/RNA polymerases"/>
    <property type="match status" value="1"/>
</dbReference>
<accession>A0A1X6NXS2</accession>
<dbReference type="EMBL" id="KV918996">
    <property type="protein sequence ID" value="OSX73439.1"/>
    <property type="molecule type" value="Genomic_DNA"/>
</dbReference>
<dbReference type="InterPro" id="IPR043502">
    <property type="entry name" value="DNA/RNA_pol_sf"/>
</dbReference>
<organism evidence="2 3">
    <name type="scientific">Porphyra umbilicalis</name>
    <name type="common">Purple laver</name>
    <name type="synonym">Red alga</name>
    <dbReference type="NCBI Taxonomy" id="2786"/>
    <lineage>
        <taxon>Eukaryota</taxon>
        <taxon>Rhodophyta</taxon>
        <taxon>Bangiophyceae</taxon>
        <taxon>Bangiales</taxon>
        <taxon>Bangiaceae</taxon>
        <taxon>Porphyra</taxon>
    </lineage>
</organism>
<evidence type="ECO:0000259" key="1">
    <source>
        <dbReference type="PROSITE" id="PS50878"/>
    </source>
</evidence>
<dbReference type="AlphaFoldDB" id="A0A1X6NXS2"/>
<reference evidence="2 3" key="1">
    <citation type="submission" date="2017-03" db="EMBL/GenBank/DDBJ databases">
        <title>WGS assembly of Porphyra umbilicalis.</title>
        <authorList>
            <person name="Brawley S.H."/>
            <person name="Blouin N.A."/>
            <person name="Ficko-Blean E."/>
            <person name="Wheeler G.L."/>
            <person name="Lohr M."/>
            <person name="Goodson H.V."/>
            <person name="Jenkins J.W."/>
            <person name="Blaby-Haas C.E."/>
            <person name="Helliwell K.E."/>
            <person name="Chan C."/>
            <person name="Marriage T."/>
            <person name="Bhattacharya D."/>
            <person name="Klein A.S."/>
            <person name="Badis Y."/>
            <person name="Brodie J."/>
            <person name="Cao Y."/>
            <person name="Collen J."/>
            <person name="Dittami S.M."/>
            <person name="Gachon C.M."/>
            <person name="Green B.R."/>
            <person name="Karpowicz S."/>
            <person name="Kim J.W."/>
            <person name="Kudahl U."/>
            <person name="Lin S."/>
            <person name="Michel G."/>
            <person name="Mittag M."/>
            <person name="Olson B.J."/>
            <person name="Pangilinan J."/>
            <person name="Peng Y."/>
            <person name="Qiu H."/>
            <person name="Shu S."/>
            <person name="Singer J.T."/>
            <person name="Smith A.G."/>
            <person name="Sprecher B.N."/>
            <person name="Wagner V."/>
            <person name="Wang W."/>
            <person name="Wang Z.-Y."/>
            <person name="Yan J."/>
            <person name="Yarish C."/>
            <person name="Zoeuner-Riek S."/>
            <person name="Zhuang Y."/>
            <person name="Zou Y."/>
            <person name="Lindquist E.A."/>
            <person name="Grimwood J."/>
            <person name="Barry K."/>
            <person name="Rokhsar D.S."/>
            <person name="Schmutz J."/>
            <person name="Stiller J.W."/>
            <person name="Grossman A.R."/>
            <person name="Prochnik S.E."/>
        </authorList>
    </citation>
    <scope>NUCLEOTIDE SEQUENCE [LARGE SCALE GENOMIC DNA]</scope>
    <source>
        <strain evidence="2">4086291</strain>
    </source>
</reference>
<dbReference type="PANTHER" id="PTHR37984">
    <property type="entry name" value="PROTEIN CBG26694"/>
    <property type="match status" value="1"/>
</dbReference>
<proteinExistence type="predicted"/>
<dbReference type="PROSITE" id="PS50878">
    <property type="entry name" value="RT_POL"/>
    <property type="match status" value="1"/>
</dbReference>
<dbReference type="InterPro" id="IPR050951">
    <property type="entry name" value="Retrovirus_Pol_polyprotein"/>
</dbReference>
<dbReference type="FunFam" id="3.30.70.270:FF:000063">
    <property type="entry name" value="Zinc knuckle domaincontaining protein"/>
    <property type="match status" value="1"/>
</dbReference>
<dbReference type="Proteomes" id="UP000218209">
    <property type="component" value="Unassembled WGS sequence"/>
</dbReference>